<name>A0AAV1YQ96_9ARAC</name>
<feature type="domain" description="DUF4773" evidence="2">
    <location>
        <begin position="57"/>
        <end position="172"/>
    </location>
</feature>
<organism evidence="3 4">
    <name type="scientific">Larinioides sclopetarius</name>
    <dbReference type="NCBI Taxonomy" id="280406"/>
    <lineage>
        <taxon>Eukaryota</taxon>
        <taxon>Metazoa</taxon>
        <taxon>Ecdysozoa</taxon>
        <taxon>Arthropoda</taxon>
        <taxon>Chelicerata</taxon>
        <taxon>Arachnida</taxon>
        <taxon>Araneae</taxon>
        <taxon>Araneomorphae</taxon>
        <taxon>Entelegynae</taxon>
        <taxon>Araneoidea</taxon>
        <taxon>Araneidae</taxon>
        <taxon>Larinioides</taxon>
    </lineage>
</organism>
<sequence length="185" mass="20825">MKIFLFAILAITLHQSFAGTIKDPVEAVELQKVDSTLDLSEDVKLDSLPLDSLPFSCECDNISRCMCCGHLEIPRLKIDREACVRLSYNGDKTALTTSFIMNDKVVFSKTISVNNPPPMCFSYPPGNIIADLCFKFYDVQVKLGKLHSCLNLSPRIMMKELMTFKIGCFQFGGHENMEELIPEDM</sequence>
<accession>A0AAV1YQ96</accession>
<protein>
    <recommendedName>
        <fullName evidence="2">DUF4773 domain-containing protein</fullName>
    </recommendedName>
</protein>
<dbReference type="PANTHER" id="PTHR36299">
    <property type="entry name" value="AGAP008005-PA"/>
    <property type="match status" value="1"/>
</dbReference>
<dbReference type="Proteomes" id="UP001497382">
    <property type="component" value="Unassembled WGS sequence"/>
</dbReference>
<feature type="chain" id="PRO_5043785487" description="DUF4773 domain-containing protein" evidence="1">
    <location>
        <begin position="19"/>
        <end position="185"/>
    </location>
</feature>
<reference evidence="3 4" key="1">
    <citation type="submission" date="2024-04" db="EMBL/GenBank/DDBJ databases">
        <authorList>
            <person name="Rising A."/>
            <person name="Reimegard J."/>
            <person name="Sonavane S."/>
            <person name="Akerstrom W."/>
            <person name="Nylinder S."/>
            <person name="Hedman E."/>
            <person name="Kallberg Y."/>
        </authorList>
    </citation>
    <scope>NUCLEOTIDE SEQUENCE [LARGE SCALE GENOMIC DNA]</scope>
</reference>
<dbReference type="InterPro" id="IPR031941">
    <property type="entry name" value="DUF4773"/>
</dbReference>
<dbReference type="Pfam" id="PF15998">
    <property type="entry name" value="DUF4773"/>
    <property type="match status" value="1"/>
</dbReference>
<feature type="signal peptide" evidence="1">
    <location>
        <begin position="1"/>
        <end position="18"/>
    </location>
</feature>
<proteinExistence type="predicted"/>
<dbReference type="EMBL" id="CAXIEN010000001">
    <property type="protein sequence ID" value="CAL1261012.1"/>
    <property type="molecule type" value="Genomic_DNA"/>
</dbReference>
<evidence type="ECO:0000259" key="2">
    <source>
        <dbReference type="Pfam" id="PF15998"/>
    </source>
</evidence>
<keyword evidence="4" id="KW-1185">Reference proteome</keyword>
<evidence type="ECO:0000313" key="4">
    <source>
        <dbReference type="Proteomes" id="UP001497382"/>
    </source>
</evidence>
<comment type="caution">
    <text evidence="3">The sequence shown here is derived from an EMBL/GenBank/DDBJ whole genome shotgun (WGS) entry which is preliminary data.</text>
</comment>
<dbReference type="AlphaFoldDB" id="A0AAV1YQ96"/>
<evidence type="ECO:0000313" key="3">
    <source>
        <dbReference type="EMBL" id="CAL1261012.1"/>
    </source>
</evidence>
<keyword evidence="1" id="KW-0732">Signal</keyword>
<dbReference type="PANTHER" id="PTHR36299:SF2">
    <property type="entry name" value="DUF4773 DOMAIN-CONTAINING PROTEIN"/>
    <property type="match status" value="1"/>
</dbReference>
<gene>
    <name evidence="3" type="ORF">LARSCL_LOCUS159</name>
</gene>
<evidence type="ECO:0000256" key="1">
    <source>
        <dbReference type="SAM" id="SignalP"/>
    </source>
</evidence>